<proteinExistence type="predicted"/>
<evidence type="ECO:0000313" key="2">
    <source>
        <dbReference type="EMBL" id="KAK1639460.1"/>
    </source>
</evidence>
<organism evidence="2 3">
    <name type="scientific">Colletotrichum phormii</name>
    <dbReference type="NCBI Taxonomy" id="359342"/>
    <lineage>
        <taxon>Eukaryota</taxon>
        <taxon>Fungi</taxon>
        <taxon>Dikarya</taxon>
        <taxon>Ascomycota</taxon>
        <taxon>Pezizomycotina</taxon>
        <taxon>Sordariomycetes</taxon>
        <taxon>Hypocreomycetidae</taxon>
        <taxon>Glomerellales</taxon>
        <taxon>Glomerellaceae</taxon>
        <taxon>Colletotrichum</taxon>
        <taxon>Colletotrichum acutatum species complex</taxon>
    </lineage>
</organism>
<dbReference type="GeneID" id="85474757"/>
<comment type="caution">
    <text evidence="2">The sequence shown here is derived from an EMBL/GenBank/DDBJ whole genome shotgun (WGS) entry which is preliminary data.</text>
</comment>
<dbReference type="AlphaFoldDB" id="A0AAJ0EK06"/>
<keyword evidence="3" id="KW-1185">Reference proteome</keyword>
<feature type="signal peptide" evidence="1">
    <location>
        <begin position="1"/>
        <end position="17"/>
    </location>
</feature>
<sequence length="97" mass="11017">MAQIRFAVFVWSGLVWSAQVLLSRYLGCDTRVSLCSSAPSLTYSRLVIRFSSLCASCCWAGLDGWWHCVQGRWKGSGNGMTVSRVMRRWSLCEHMYV</sequence>
<gene>
    <name evidence="2" type="ORF">BDP81DRAFT_421032</name>
</gene>
<evidence type="ECO:0000256" key="1">
    <source>
        <dbReference type="SAM" id="SignalP"/>
    </source>
</evidence>
<dbReference type="RefSeq" id="XP_060448067.1">
    <property type="nucleotide sequence ID" value="XM_060589895.1"/>
</dbReference>
<dbReference type="Proteomes" id="UP001243989">
    <property type="component" value="Unassembled WGS sequence"/>
</dbReference>
<evidence type="ECO:0008006" key="4">
    <source>
        <dbReference type="Google" id="ProtNLM"/>
    </source>
</evidence>
<accession>A0AAJ0EK06</accession>
<feature type="chain" id="PRO_5042534924" description="Secreted protein" evidence="1">
    <location>
        <begin position="18"/>
        <end position="97"/>
    </location>
</feature>
<protein>
    <recommendedName>
        <fullName evidence="4">Secreted protein</fullName>
    </recommendedName>
</protein>
<evidence type="ECO:0000313" key="3">
    <source>
        <dbReference type="Proteomes" id="UP001243989"/>
    </source>
</evidence>
<name>A0AAJ0EK06_9PEZI</name>
<reference evidence="2" key="1">
    <citation type="submission" date="2021-06" db="EMBL/GenBank/DDBJ databases">
        <title>Comparative genomics, transcriptomics and evolutionary studies reveal genomic signatures of adaptation to plant cell wall in hemibiotrophic fungi.</title>
        <authorList>
            <consortium name="DOE Joint Genome Institute"/>
            <person name="Baroncelli R."/>
            <person name="Diaz J.F."/>
            <person name="Benocci T."/>
            <person name="Peng M."/>
            <person name="Battaglia E."/>
            <person name="Haridas S."/>
            <person name="Andreopoulos W."/>
            <person name="Labutti K."/>
            <person name="Pangilinan J."/>
            <person name="Floch G.L."/>
            <person name="Makela M.R."/>
            <person name="Henrissat B."/>
            <person name="Grigoriev I.V."/>
            <person name="Crouch J.A."/>
            <person name="De Vries R.P."/>
            <person name="Sukno S.A."/>
            <person name="Thon M.R."/>
        </authorList>
    </citation>
    <scope>NUCLEOTIDE SEQUENCE</scope>
    <source>
        <strain evidence="2">CBS 102054</strain>
    </source>
</reference>
<keyword evidence="1" id="KW-0732">Signal</keyword>
<dbReference type="EMBL" id="JAHMHQ010000005">
    <property type="protein sequence ID" value="KAK1639460.1"/>
    <property type="molecule type" value="Genomic_DNA"/>
</dbReference>